<protein>
    <submittedName>
        <fullName evidence="1">Concanavalin A-like lectin/glucanase domain-containing protein</fullName>
    </submittedName>
</protein>
<dbReference type="EMBL" id="MU394292">
    <property type="protein sequence ID" value="KAI6090184.1"/>
    <property type="molecule type" value="Genomic_DNA"/>
</dbReference>
<dbReference type="Proteomes" id="UP001497680">
    <property type="component" value="Unassembled WGS sequence"/>
</dbReference>
<gene>
    <name evidence="1" type="ORF">F4821DRAFT_275343</name>
</gene>
<evidence type="ECO:0000313" key="1">
    <source>
        <dbReference type="EMBL" id="KAI6090184.1"/>
    </source>
</evidence>
<evidence type="ECO:0000313" key="2">
    <source>
        <dbReference type="Proteomes" id="UP001497680"/>
    </source>
</evidence>
<accession>A0ACC0DBQ5</accession>
<keyword evidence="2" id="KW-1185">Reference proteome</keyword>
<comment type="caution">
    <text evidence="1">The sequence shown here is derived from an EMBL/GenBank/DDBJ whole genome shotgun (WGS) entry which is preliminary data.</text>
</comment>
<proteinExistence type="predicted"/>
<organism evidence="1 2">
    <name type="scientific">Hypoxylon rubiginosum</name>
    <dbReference type="NCBI Taxonomy" id="110542"/>
    <lineage>
        <taxon>Eukaryota</taxon>
        <taxon>Fungi</taxon>
        <taxon>Dikarya</taxon>
        <taxon>Ascomycota</taxon>
        <taxon>Pezizomycotina</taxon>
        <taxon>Sordariomycetes</taxon>
        <taxon>Xylariomycetidae</taxon>
        <taxon>Xylariales</taxon>
        <taxon>Hypoxylaceae</taxon>
        <taxon>Hypoxylon</taxon>
    </lineage>
</organism>
<reference evidence="1 2" key="1">
    <citation type="journal article" date="2022" name="New Phytol.">
        <title>Ecological generalism drives hyperdiversity of secondary metabolite gene clusters in xylarialean endophytes.</title>
        <authorList>
            <person name="Franco M.E.E."/>
            <person name="Wisecaver J.H."/>
            <person name="Arnold A.E."/>
            <person name="Ju Y.M."/>
            <person name="Slot J.C."/>
            <person name="Ahrendt S."/>
            <person name="Moore L.P."/>
            <person name="Eastman K.E."/>
            <person name="Scott K."/>
            <person name="Konkel Z."/>
            <person name="Mondo S.J."/>
            <person name="Kuo A."/>
            <person name="Hayes R.D."/>
            <person name="Haridas S."/>
            <person name="Andreopoulos B."/>
            <person name="Riley R."/>
            <person name="LaButti K."/>
            <person name="Pangilinan J."/>
            <person name="Lipzen A."/>
            <person name="Amirebrahimi M."/>
            <person name="Yan J."/>
            <person name="Adam C."/>
            <person name="Keymanesh K."/>
            <person name="Ng V."/>
            <person name="Louie K."/>
            <person name="Northen T."/>
            <person name="Drula E."/>
            <person name="Henrissat B."/>
            <person name="Hsieh H.M."/>
            <person name="Youens-Clark K."/>
            <person name="Lutzoni F."/>
            <person name="Miadlikowska J."/>
            <person name="Eastwood D.C."/>
            <person name="Hamelin R.C."/>
            <person name="Grigoriev I.V."/>
            <person name="U'Ren J.M."/>
        </authorList>
    </citation>
    <scope>NUCLEOTIDE SEQUENCE [LARGE SCALE GENOMIC DNA]</scope>
    <source>
        <strain evidence="1 2">ER1909</strain>
    </source>
</reference>
<sequence length="611" mass="64041">MATGYSLSTHYGGQGLLDSFSFFTGHDPNNGFVNYQSKENAIASNLVSVDDEYGSVRLGVDSNTTYSTSDKGRPSVRLTSEDSFTHGLFIADIYHMPASTCGTWPSFWAFNNQENGTNWPEGGEIEIIEGANTVQRNLYSAHTTAGCRAPDSGFSGEQRALDCSKSPENIGCNYASPTSDTTAYGDAFNAEGGGVYALEWDSEALKIWHFPRSTIPDNIVYGHSEGPDPSAWGPPQAVFGGSSCDPDTYFFNMSLVFNINFCGDYADNVWGKADQCNRLAPTCEQFVAGNPSSFSEAYWDINFIDVYQFGPLTNTTIPPLSPNTTSTTTATPSSTAAPAVVTPTHTRTITLTMAEPTPTEDSLAKRTPVGGYTLLGCFKASSASQTFSKGLTLPSMGSEACVASCGESKYAGIYNDICYCADTLGDAVAVGIGLCDIPCTEDDSEICGGHIDDDEEELVSPMMNPINATVATNGTLAARAANRKGGADMLLTVYGNIGAEPMPPGAPAQGGCPVDTKTHGASTKPAAPAATGDVTITSIAVQTVVPVISNTTTSANVGTAAPYAVPPKPSPSNVTPYTAAAPPSDKAVSALWTLGWGLALWFGVFGVMSVV</sequence>
<name>A0ACC0DBQ5_9PEZI</name>